<gene>
    <name evidence="1" type="ORF">KDL01_15010</name>
</gene>
<accession>A0A941IQT9</accession>
<evidence type="ECO:0000313" key="2">
    <source>
        <dbReference type="Proteomes" id="UP000675781"/>
    </source>
</evidence>
<dbReference type="AlphaFoldDB" id="A0A941IQT9"/>
<comment type="caution">
    <text evidence="1">The sequence shown here is derived from an EMBL/GenBank/DDBJ whole genome shotgun (WGS) entry which is preliminary data.</text>
</comment>
<evidence type="ECO:0000313" key="1">
    <source>
        <dbReference type="EMBL" id="MBR7834582.1"/>
    </source>
</evidence>
<sequence length="262" mass="26895">MSIPMRGRLAAGAVASIVVGAAIGFGVVHSRDTTHDRLQAAADATASAQARLAVIQAPVTAGVRSDGSHYGSLFAYLLPLPSTYSLGPAVGTIGDNDYVSAAQVNAQVQGQLLKLPKSDMTNSEGTLADLHLQGIAVRTMVNGSDTDEFDFELMQLDPKAASSDEKLLASFVDGLGFRQGASVPGYGSAVCVLPPELGSDKVDSMVCAASYGDVEVLLEASGVAPLDQNTAVHLLAQQLDRLKSNQTLTAPVSPSTAGGQNA</sequence>
<dbReference type="RefSeq" id="WP_212529102.1">
    <property type="nucleotide sequence ID" value="NZ_JAGSOG010000063.1"/>
</dbReference>
<reference evidence="1" key="1">
    <citation type="submission" date="2021-04" db="EMBL/GenBank/DDBJ databases">
        <title>Genome based classification of Actinospica acidithermotolerans sp. nov., an actinobacterium isolated from an Indonesian hot spring.</title>
        <authorList>
            <person name="Kusuma A.B."/>
            <person name="Putra K.E."/>
            <person name="Nafisah S."/>
            <person name="Loh J."/>
            <person name="Nouioui I."/>
            <person name="Goodfellow M."/>
        </authorList>
    </citation>
    <scope>NUCLEOTIDE SEQUENCE</scope>
    <source>
        <strain evidence="1">CSCA 57</strain>
    </source>
</reference>
<proteinExistence type="predicted"/>
<name>A0A941IQT9_9ACTN</name>
<dbReference type="EMBL" id="JAGSOG010000063">
    <property type="protein sequence ID" value="MBR7834582.1"/>
    <property type="molecule type" value="Genomic_DNA"/>
</dbReference>
<keyword evidence="2" id="KW-1185">Reference proteome</keyword>
<dbReference type="Proteomes" id="UP000675781">
    <property type="component" value="Unassembled WGS sequence"/>
</dbReference>
<organism evidence="1 2">
    <name type="scientific">Actinospica durhamensis</name>
    <dbReference type="NCBI Taxonomy" id="1508375"/>
    <lineage>
        <taxon>Bacteria</taxon>
        <taxon>Bacillati</taxon>
        <taxon>Actinomycetota</taxon>
        <taxon>Actinomycetes</taxon>
        <taxon>Catenulisporales</taxon>
        <taxon>Actinospicaceae</taxon>
        <taxon>Actinospica</taxon>
    </lineage>
</organism>
<protein>
    <submittedName>
        <fullName evidence="1">Uncharacterized protein</fullName>
    </submittedName>
</protein>